<gene>
    <name evidence="1" type="ORF">C2845_PM14G19460</name>
</gene>
<name>A0A3L6PT35_PANMI</name>
<evidence type="ECO:0000313" key="2">
    <source>
        <dbReference type="Proteomes" id="UP000275267"/>
    </source>
</evidence>
<dbReference type="AlphaFoldDB" id="A0A3L6PT35"/>
<dbReference type="Proteomes" id="UP000275267">
    <property type="component" value="Unassembled WGS sequence"/>
</dbReference>
<dbReference type="SUPFAM" id="SSF57889">
    <property type="entry name" value="Cysteine-rich domain"/>
    <property type="match status" value="1"/>
</dbReference>
<proteinExistence type="predicted"/>
<keyword evidence="2" id="KW-1185">Reference proteome</keyword>
<sequence>MGASQSVAGHRFKRVASNEERAPCGMCSLDAEAGEVAYRCRDVGCTFVLHDACYRRPRETNHFAHSCSGRPLTLSDAHPVAPGRRCDICAAPFNAGAFVYGCRRCNGFYAHPRCCGLPQTVRSTLHTQHALTLLAPPLAGAGGRRRTCLNTEGNCNNARARRNNNNNAAAWSYRCDLCTVELCLRCQLPNGGGGPAVRQHGCCGGHALETMAVVGQQLATMTGTSLRAFGCACIGTPMAPPAPPPAAS</sequence>
<dbReference type="OrthoDB" id="642106at2759"/>
<dbReference type="PANTHER" id="PTHR47841:SF16">
    <property type="entry name" value="DC1 DOMAIN-CONTAINING PROTEIN"/>
    <property type="match status" value="1"/>
</dbReference>
<accession>A0A3L6PT35</accession>
<dbReference type="PANTHER" id="PTHR47841">
    <property type="entry name" value="DIACYLGLYCEROL KINASE THETA-LIKE-RELATED"/>
    <property type="match status" value="1"/>
</dbReference>
<evidence type="ECO:0000313" key="1">
    <source>
        <dbReference type="EMBL" id="RLM61845.1"/>
    </source>
</evidence>
<dbReference type="EMBL" id="PQIB02000016">
    <property type="protein sequence ID" value="RLM61845.1"/>
    <property type="molecule type" value="Genomic_DNA"/>
</dbReference>
<dbReference type="InterPro" id="IPR046349">
    <property type="entry name" value="C1-like_sf"/>
</dbReference>
<organism evidence="1 2">
    <name type="scientific">Panicum miliaceum</name>
    <name type="common">Proso millet</name>
    <name type="synonym">Broomcorn millet</name>
    <dbReference type="NCBI Taxonomy" id="4540"/>
    <lineage>
        <taxon>Eukaryota</taxon>
        <taxon>Viridiplantae</taxon>
        <taxon>Streptophyta</taxon>
        <taxon>Embryophyta</taxon>
        <taxon>Tracheophyta</taxon>
        <taxon>Spermatophyta</taxon>
        <taxon>Magnoliopsida</taxon>
        <taxon>Liliopsida</taxon>
        <taxon>Poales</taxon>
        <taxon>Poaceae</taxon>
        <taxon>PACMAD clade</taxon>
        <taxon>Panicoideae</taxon>
        <taxon>Panicodae</taxon>
        <taxon>Paniceae</taxon>
        <taxon>Panicinae</taxon>
        <taxon>Panicum</taxon>
        <taxon>Panicum sect. Panicum</taxon>
    </lineage>
</organism>
<dbReference type="STRING" id="4540.A0A3L6PT35"/>
<comment type="caution">
    <text evidence="1">The sequence shown here is derived from an EMBL/GenBank/DDBJ whole genome shotgun (WGS) entry which is preliminary data.</text>
</comment>
<protein>
    <recommendedName>
        <fullName evidence="3">DC1 domain-containing protein</fullName>
    </recommendedName>
</protein>
<reference evidence="2" key="1">
    <citation type="journal article" date="2019" name="Nat. Commun.">
        <title>The genome of broomcorn millet.</title>
        <authorList>
            <person name="Zou C."/>
            <person name="Miki D."/>
            <person name="Li D."/>
            <person name="Tang Q."/>
            <person name="Xiao L."/>
            <person name="Rajput S."/>
            <person name="Deng P."/>
            <person name="Jia W."/>
            <person name="Huang R."/>
            <person name="Zhang M."/>
            <person name="Sun Y."/>
            <person name="Hu J."/>
            <person name="Fu X."/>
            <person name="Schnable P.S."/>
            <person name="Li F."/>
            <person name="Zhang H."/>
            <person name="Feng B."/>
            <person name="Zhu X."/>
            <person name="Liu R."/>
            <person name="Schnable J.C."/>
            <person name="Zhu J.-K."/>
            <person name="Zhang H."/>
        </authorList>
    </citation>
    <scope>NUCLEOTIDE SEQUENCE [LARGE SCALE GENOMIC DNA]</scope>
</reference>
<evidence type="ECO:0008006" key="3">
    <source>
        <dbReference type="Google" id="ProtNLM"/>
    </source>
</evidence>